<dbReference type="Pfam" id="PF01408">
    <property type="entry name" value="GFO_IDH_MocA"/>
    <property type="match status" value="1"/>
</dbReference>
<sequence>MSAVRWGVLTTARIAQNRFLPAMRTARNAVVSAISSPNGRASEVATRFGIPVAYTSHEELLADPNIEAVYLPFPNGLHTDWIIAAAEAGKDILCEKPLVGSAEDYARVVEACARNGVNLMEAFMYRFHPQHQKVREFIDTGRIGQIVSLHARFHFVMDRTPGEVRLQTGLEGGAVNDVGCYAIDIMNMVMGRAPESVYGKGTSRTDAVDTTVAAILDYGDVLGTLDCGFEGPRTNSFQVIGTEGQITLDKAFDPQPGEIARVTVSLRDGRTESFDIGEDQFKTEIERFSAWVRSPGPELIHRELTEQNLAVRLALHESLATGLPSTVKEIHAAEHHQPVQEHS</sequence>
<dbReference type="SUPFAM" id="SSF51735">
    <property type="entry name" value="NAD(P)-binding Rossmann-fold domains"/>
    <property type="match status" value="1"/>
</dbReference>
<evidence type="ECO:0000259" key="4">
    <source>
        <dbReference type="Pfam" id="PF01408"/>
    </source>
</evidence>
<dbReference type="SUPFAM" id="SSF55347">
    <property type="entry name" value="Glyceraldehyde-3-phosphate dehydrogenase-like, C-terminal domain"/>
    <property type="match status" value="1"/>
</dbReference>
<dbReference type="InterPro" id="IPR000683">
    <property type="entry name" value="Gfo/Idh/MocA-like_OxRdtase_N"/>
</dbReference>
<protein>
    <submittedName>
        <fullName evidence="6">Gfo/Idh/MocA family oxidoreductase</fullName>
    </submittedName>
</protein>
<comment type="similarity">
    <text evidence="1">Belongs to the Gfo/Idh/MocA family.</text>
</comment>
<keyword evidence="7" id="KW-1185">Reference proteome</keyword>
<feature type="domain" description="GFO/IDH/MocA-like oxidoreductase" evidence="5">
    <location>
        <begin position="131"/>
        <end position="246"/>
    </location>
</feature>
<dbReference type="RefSeq" id="WP_165183739.1">
    <property type="nucleotide sequence ID" value="NZ_JAAKZI010000058.1"/>
</dbReference>
<dbReference type="Gene3D" id="3.40.50.720">
    <property type="entry name" value="NAD(P)-binding Rossmann-like Domain"/>
    <property type="match status" value="1"/>
</dbReference>
<dbReference type="PANTHER" id="PTHR22604:SF105">
    <property type="entry name" value="TRANS-1,2-DIHYDROBENZENE-1,2-DIOL DEHYDROGENASE"/>
    <property type="match status" value="1"/>
</dbReference>
<dbReference type="InterPro" id="IPR050984">
    <property type="entry name" value="Gfo/Idh/MocA_domain"/>
</dbReference>
<evidence type="ECO:0000256" key="1">
    <source>
        <dbReference type="ARBA" id="ARBA00010928"/>
    </source>
</evidence>
<evidence type="ECO:0000259" key="5">
    <source>
        <dbReference type="Pfam" id="PF22725"/>
    </source>
</evidence>
<gene>
    <name evidence="6" type="ORF">G6N77_18990</name>
</gene>
<dbReference type="InterPro" id="IPR036291">
    <property type="entry name" value="NAD(P)-bd_dom_sf"/>
</dbReference>
<evidence type="ECO:0000313" key="6">
    <source>
        <dbReference type="EMBL" id="NGN85530.1"/>
    </source>
</evidence>
<dbReference type="Proteomes" id="UP000479226">
    <property type="component" value="Unassembled WGS sequence"/>
</dbReference>
<accession>A0ABX0DIB1</accession>
<keyword evidence="2" id="KW-0560">Oxidoreductase</keyword>
<dbReference type="InterPro" id="IPR055170">
    <property type="entry name" value="GFO_IDH_MocA-like_dom"/>
</dbReference>
<evidence type="ECO:0000256" key="2">
    <source>
        <dbReference type="ARBA" id="ARBA00023002"/>
    </source>
</evidence>
<reference evidence="6 7" key="1">
    <citation type="submission" date="2020-02" db="EMBL/GenBank/DDBJ databases">
        <title>Genome sequence of the type strain DSM 27180 of Arthrobacter silviterrae.</title>
        <authorList>
            <person name="Gao J."/>
            <person name="Sun J."/>
        </authorList>
    </citation>
    <scope>NUCLEOTIDE SEQUENCE [LARGE SCALE GENOMIC DNA]</scope>
    <source>
        <strain evidence="6 7">DSM 27180</strain>
    </source>
</reference>
<name>A0ABX0DIB1_9MICC</name>
<feature type="domain" description="Gfo/Idh/MocA-like oxidoreductase N-terminal" evidence="4">
    <location>
        <begin position="5"/>
        <end position="122"/>
    </location>
</feature>
<evidence type="ECO:0000256" key="3">
    <source>
        <dbReference type="ARBA" id="ARBA00023027"/>
    </source>
</evidence>
<evidence type="ECO:0000313" key="7">
    <source>
        <dbReference type="Proteomes" id="UP000479226"/>
    </source>
</evidence>
<dbReference type="Gene3D" id="3.30.360.10">
    <property type="entry name" value="Dihydrodipicolinate Reductase, domain 2"/>
    <property type="match status" value="1"/>
</dbReference>
<keyword evidence="3" id="KW-0520">NAD</keyword>
<proteinExistence type="inferred from homology"/>
<comment type="caution">
    <text evidence="6">The sequence shown here is derived from an EMBL/GenBank/DDBJ whole genome shotgun (WGS) entry which is preliminary data.</text>
</comment>
<dbReference type="EMBL" id="JAAKZI010000058">
    <property type="protein sequence ID" value="NGN85530.1"/>
    <property type="molecule type" value="Genomic_DNA"/>
</dbReference>
<organism evidence="6 7">
    <name type="scientific">Arthrobacter silviterrae</name>
    <dbReference type="NCBI Taxonomy" id="2026658"/>
    <lineage>
        <taxon>Bacteria</taxon>
        <taxon>Bacillati</taxon>
        <taxon>Actinomycetota</taxon>
        <taxon>Actinomycetes</taxon>
        <taxon>Micrococcales</taxon>
        <taxon>Micrococcaceae</taxon>
        <taxon>Arthrobacter</taxon>
    </lineage>
</organism>
<dbReference type="PANTHER" id="PTHR22604">
    <property type="entry name" value="OXIDOREDUCTASES"/>
    <property type="match status" value="1"/>
</dbReference>
<dbReference type="Pfam" id="PF22725">
    <property type="entry name" value="GFO_IDH_MocA_C3"/>
    <property type="match status" value="1"/>
</dbReference>